<dbReference type="AlphaFoldDB" id="A0A139AB02"/>
<dbReference type="Proteomes" id="UP000070544">
    <property type="component" value="Unassembled WGS sequence"/>
</dbReference>
<organism evidence="1 2">
    <name type="scientific">Gonapodya prolifera (strain JEL478)</name>
    <name type="common">Monoblepharis prolifera</name>
    <dbReference type="NCBI Taxonomy" id="1344416"/>
    <lineage>
        <taxon>Eukaryota</taxon>
        <taxon>Fungi</taxon>
        <taxon>Fungi incertae sedis</taxon>
        <taxon>Chytridiomycota</taxon>
        <taxon>Chytridiomycota incertae sedis</taxon>
        <taxon>Monoblepharidomycetes</taxon>
        <taxon>Monoblepharidales</taxon>
        <taxon>Gonapodyaceae</taxon>
        <taxon>Gonapodya</taxon>
    </lineage>
</organism>
<keyword evidence="2" id="KW-1185">Reference proteome</keyword>
<protein>
    <submittedName>
        <fullName evidence="1">Uncharacterized protein</fullName>
    </submittedName>
</protein>
<name>A0A139AB02_GONPJ</name>
<evidence type="ECO:0000313" key="1">
    <source>
        <dbReference type="EMBL" id="KXS13839.1"/>
    </source>
</evidence>
<proteinExistence type="predicted"/>
<dbReference type="EMBL" id="KQ965773">
    <property type="protein sequence ID" value="KXS13839.1"/>
    <property type="molecule type" value="Genomic_DNA"/>
</dbReference>
<gene>
    <name evidence="1" type="ORF">M427DRAFT_58092</name>
</gene>
<sequence length="124" mass="13903">MLLKTEKVQIRLPGHGLLRLPNLPHPLPHSPLFDHPLPAPHRTNAQVNHSPSAVSGFCPVRPDELPSDRKTFPLSTCALKIVLRPFQGTVPSRLAFGLENVSGYERLRLTRLSRIMPPMHRCDV</sequence>
<reference evidence="1 2" key="1">
    <citation type="journal article" date="2015" name="Genome Biol. Evol.">
        <title>Phylogenomic analyses indicate that early fungi evolved digesting cell walls of algal ancestors of land plants.</title>
        <authorList>
            <person name="Chang Y."/>
            <person name="Wang S."/>
            <person name="Sekimoto S."/>
            <person name="Aerts A.L."/>
            <person name="Choi C."/>
            <person name="Clum A."/>
            <person name="LaButti K.M."/>
            <person name="Lindquist E.A."/>
            <person name="Yee Ngan C."/>
            <person name="Ohm R.A."/>
            <person name="Salamov A.A."/>
            <person name="Grigoriev I.V."/>
            <person name="Spatafora J.W."/>
            <person name="Berbee M.L."/>
        </authorList>
    </citation>
    <scope>NUCLEOTIDE SEQUENCE [LARGE SCALE GENOMIC DNA]</scope>
    <source>
        <strain evidence="1 2">JEL478</strain>
    </source>
</reference>
<evidence type="ECO:0000313" key="2">
    <source>
        <dbReference type="Proteomes" id="UP000070544"/>
    </source>
</evidence>
<accession>A0A139AB02</accession>